<protein>
    <submittedName>
        <fullName evidence="17">Cellular tumor antigen p53-like isoform X1</fullName>
    </submittedName>
</protein>
<evidence type="ECO:0000259" key="15">
    <source>
        <dbReference type="Pfam" id="PF07710"/>
    </source>
</evidence>
<name>A0A6P8IL61_ACTTE</name>
<comment type="cofactor">
    <cofactor evidence="11">
        <name>Zn(2+)</name>
        <dbReference type="ChEBI" id="CHEBI:29105"/>
    </cofactor>
    <text evidence="11">Binds 1 zinc ion per subunit.</text>
</comment>
<organism evidence="16 17">
    <name type="scientific">Actinia tenebrosa</name>
    <name type="common">Australian red waratah sea anemone</name>
    <dbReference type="NCBI Taxonomy" id="6105"/>
    <lineage>
        <taxon>Eukaryota</taxon>
        <taxon>Metazoa</taxon>
        <taxon>Cnidaria</taxon>
        <taxon>Anthozoa</taxon>
        <taxon>Hexacorallia</taxon>
        <taxon>Actiniaria</taxon>
        <taxon>Actiniidae</taxon>
        <taxon>Actinia</taxon>
    </lineage>
</organism>
<dbReference type="KEGG" id="aten:116302371"/>
<keyword evidence="8" id="KW-0010">Activator</keyword>
<dbReference type="GO" id="GO:0000978">
    <property type="term" value="F:RNA polymerase II cis-regulatory region sequence-specific DNA binding"/>
    <property type="evidence" value="ECO:0007669"/>
    <property type="project" value="TreeGrafter"/>
</dbReference>
<feature type="region of interest" description="Disordered" evidence="13">
    <location>
        <begin position="36"/>
        <end position="57"/>
    </location>
</feature>
<feature type="binding site" evidence="11">
    <location>
        <position position="205"/>
    </location>
    <ligand>
        <name>Zn(2+)</name>
        <dbReference type="ChEBI" id="CHEBI:29105"/>
    </ligand>
</feature>
<dbReference type="RefSeq" id="XP_031567512.1">
    <property type="nucleotide sequence ID" value="XM_031711652.1"/>
</dbReference>
<proteinExistence type="inferred from homology"/>
<accession>A0A6P8IL61</accession>
<dbReference type="AlphaFoldDB" id="A0A6P8IL61"/>
<dbReference type="GO" id="GO:0051262">
    <property type="term" value="P:protein tetramerization"/>
    <property type="evidence" value="ECO:0007669"/>
    <property type="project" value="InterPro"/>
</dbReference>
<evidence type="ECO:0000256" key="4">
    <source>
        <dbReference type="ARBA" id="ARBA00022723"/>
    </source>
</evidence>
<dbReference type="PRINTS" id="PR00386">
    <property type="entry name" value="P53SUPPRESSR"/>
</dbReference>
<sequence>MSQDSNGSDVSLCLSEGTFSELKDMVGSDVNYLTRTDEVTDSHQDDQSFEPQPSCSYVNPTTFQIEDSGGSSSAGFHHDASCTINPTMTRHHQILPKPAVNQIHPTSVLMPSLCSNISPDQDFPGPFDFAINFEIKPEPVPKASPWIFSHEAEKLFAKRNVDIPLRFTLKGPLSPEVAQFLAIRIEIVYSSTEHSRHVVQRCPNHVSNPESLQSGQHIVETANKDAVYGTCHQTGQHVLILPLTKLETGQTDCMFKLEFIRFMCLTTCPGGPERRPFQAVFTLLYKDKVYGRKTLKTKICSTPGRTRDNEVNSVRMSRKLSASDSSGPVPKKKVKIEETPVDTSSNRESKMSVNQAVHETTTEHVGPLHIKQEDEDDELFTIQVRGRETYEYLMKFKEAIELTRMVPPEILESYRASCPPCGPNWHLQEINQRSRTSASQLVTANVQSTSTTTTSSTASTNTRYTLKNVLVRKKKGCPEMKSIEELKEAAK</sequence>
<dbReference type="PANTHER" id="PTHR11447">
    <property type="entry name" value="CELLULAR TUMOR ANTIGEN P53"/>
    <property type="match status" value="1"/>
</dbReference>
<keyword evidence="16" id="KW-1185">Reference proteome</keyword>
<keyword evidence="9" id="KW-0804">Transcription</keyword>
<evidence type="ECO:0000313" key="17">
    <source>
        <dbReference type="RefSeq" id="XP_031567512.1"/>
    </source>
</evidence>
<feature type="compositionally biased region" description="Polar residues" evidence="13">
    <location>
        <begin position="311"/>
        <end position="326"/>
    </location>
</feature>
<reference evidence="17" key="1">
    <citation type="submission" date="2025-08" db="UniProtKB">
        <authorList>
            <consortium name="RefSeq"/>
        </authorList>
    </citation>
    <scope>IDENTIFICATION</scope>
    <source>
        <tissue evidence="17">Tentacle</tissue>
    </source>
</reference>
<feature type="binding site" evidence="11">
    <location>
        <position position="268"/>
    </location>
    <ligand>
        <name>Zn(2+)</name>
        <dbReference type="ChEBI" id="CHEBI:29105"/>
    </ligand>
</feature>
<dbReference type="InterPro" id="IPR002117">
    <property type="entry name" value="p53_tumour_suppressor"/>
</dbReference>
<dbReference type="GeneID" id="116302371"/>
<dbReference type="PANTHER" id="PTHR11447:SF16">
    <property type="entry name" value="P53 PROTEIN LONG FORM VARIANT 1"/>
    <property type="match status" value="1"/>
</dbReference>
<feature type="binding site" evidence="11">
    <location>
        <position position="264"/>
    </location>
    <ligand>
        <name>Zn(2+)</name>
        <dbReference type="ChEBI" id="CHEBI:29105"/>
    </ligand>
</feature>
<dbReference type="Gene3D" id="4.10.170.10">
    <property type="entry name" value="p53-like tetramerisation domain"/>
    <property type="match status" value="1"/>
</dbReference>
<keyword evidence="5 11" id="KW-0862">Zinc</keyword>
<evidence type="ECO:0000256" key="2">
    <source>
        <dbReference type="ARBA" id="ARBA00006167"/>
    </source>
</evidence>
<evidence type="ECO:0000256" key="11">
    <source>
        <dbReference type="PIRSR" id="PIRSR602117-1"/>
    </source>
</evidence>
<evidence type="ECO:0000256" key="8">
    <source>
        <dbReference type="ARBA" id="ARBA00023159"/>
    </source>
</evidence>
<dbReference type="Proteomes" id="UP000515163">
    <property type="component" value="Unplaced"/>
</dbReference>
<evidence type="ECO:0000256" key="10">
    <source>
        <dbReference type="ARBA" id="ARBA00023242"/>
    </source>
</evidence>
<feature type="binding site" evidence="11">
    <location>
        <position position="202"/>
    </location>
    <ligand>
        <name>Zn(2+)</name>
        <dbReference type="ChEBI" id="CHEBI:29105"/>
    </ligand>
</feature>
<keyword evidence="7" id="KW-0238">DNA-binding</keyword>
<feature type="domain" description="p53 tetramerisation" evidence="15">
    <location>
        <begin position="373"/>
        <end position="407"/>
    </location>
</feature>
<dbReference type="SUPFAM" id="SSF49417">
    <property type="entry name" value="p53-like transcription factors"/>
    <property type="match status" value="1"/>
</dbReference>
<evidence type="ECO:0000256" key="7">
    <source>
        <dbReference type="ARBA" id="ARBA00023125"/>
    </source>
</evidence>
<evidence type="ECO:0000256" key="6">
    <source>
        <dbReference type="ARBA" id="ARBA00023015"/>
    </source>
</evidence>
<evidence type="ECO:0000256" key="3">
    <source>
        <dbReference type="ARBA" id="ARBA00022703"/>
    </source>
</evidence>
<keyword evidence="6" id="KW-0805">Transcription regulation</keyword>
<comment type="similarity">
    <text evidence="2">Belongs to the p53 family.</text>
</comment>
<dbReference type="InterPro" id="IPR008967">
    <property type="entry name" value="p53-like_TF_DNA-bd_sf"/>
</dbReference>
<dbReference type="Pfam" id="PF00870">
    <property type="entry name" value="P53"/>
    <property type="match status" value="1"/>
</dbReference>
<keyword evidence="4 11" id="KW-0479">Metal-binding</keyword>
<dbReference type="OrthoDB" id="5980665at2759"/>
<dbReference type="SUPFAM" id="SSF47719">
    <property type="entry name" value="p53 tetramerization domain"/>
    <property type="match status" value="1"/>
</dbReference>
<keyword evidence="3" id="KW-0053">Apoptosis</keyword>
<dbReference type="InterPro" id="IPR011615">
    <property type="entry name" value="p53_DNA-bd"/>
</dbReference>
<dbReference type="InterPro" id="IPR012346">
    <property type="entry name" value="p53/RUNT-type_TF_DNA-bd_sf"/>
</dbReference>
<dbReference type="InterPro" id="IPR010991">
    <property type="entry name" value="p53_tetrameristn"/>
</dbReference>
<feature type="compositionally biased region" description="Basic and acidic residues" evidence="13">
    <location>
        <begin position="36"/>
        <end position="46"/>
    </location>
</feature>
<dbReference type="Pfam" id="PF07710">
    <property type="entry name" value="P53_tetramer"/>
    <property type="match status" value="1"/>
</dbReference>
<feature type="domain" description="p53 DNA-binding" evidence="14">
    <location>
        <begin position="121"/>
        <end position="310"/>
    </location>
</feature>
<dbReference type="InParanoid" id="A0A6P8IL61"/>
<evidence type="ECO:0000256" key="13">
    <source>
        <dbReference type="SAM" id="MobiDB-lite"/>
    </source>
</evidence>
<evidence type="ECO:0000313" key="16">
    <source>
        <dbReference type="Proteomes" id="UP000515163"/>
    </source>
</evidence>
<gene>
    <name evidence="17" type="primary">LOC116302371</name>
</gene>
<keyword evidence="10" id="KW-0539">Nucleus</keyword>
<evidence type="ECO:0000256" key="9">
    <source>
        <dbReference type="ARBA" id="ARBA00023163"/>
    </source>
</evidence>
<dbReference type="Gene3D" id="2.60.40.720">
    <property type="match status" value="1"/>
</dbReference>
<evidence type="ECO:0000259" key="14">
    <source>
        <dbReference type="Pfam" id="PF00870"/>
    </source>
</evidence>
<evidence type="ECO:0000256" key="12">
    <source>
        <dbReference type="PIRSR" id="PIRSR602117-2"/>
    </source>
</evidence>
<feature type="region of interest" description="Disordered" evidence="13">
    <location>
        <begin position="300"/>
        <end position="353"/>
    </location>
</feature>
<feature type="site" description="Interaction with DNA" evidence="12">
    <location>
        <position position="142"/>
    </location>
</feature>
<dbReference type="GO" id="GO:0005634">
    <property type="term" value="C:nucleus"/>
    <property type="evidence" value="ECO:0007669"/>
    <property type="project" value="UniProtKB-SubCell"/>
</dbReference>
<evidence type="ECO:0000256" key="5">
    <source>
        <dbReference type="ARBA" id="ARBA00022833"/>
    </source>
</evidence>
<dbReference type="GO" id="GO:0046872">
    <property type="term" value="F:metal ion binding"/>
    <property type="evidence" value="ECO:0007669"/>
    <property type="project" value="UniProtKB-KW"/>
</dbReference>
<evidence type="ECO:0000256" key="1">
    <source>
        <dbReference type="ARBA" id="ARBA00004123"/>
    </source>
</evidence>
<dbReference type="InterPro" id="IPR036674">
    <property type="entry name" value="p53_tetramer_sf"/>
</dbReference>
<comment type="subcellular location">
    <subcellularLocation>
        <location evidence="1">Nucleus</location>
    </subcellularLocation>
</comment>
<dbReference type="GO" id="GO:0006915">
    <property type="term" value="P:apoptotic process"/>
    <property type="evidence" value="ECO:0007669"/>
    <property type="project" value="UniProtKB-KW"/>
</dbReference>
<dbReference type="GO" id="GO:0000981">
    <property type="term" value="F:DNA-binding transcription factor activity, RNA polymerase II-specific"/>
    <property type="evidence" value="ECO:0007669"/>
    <property type="project" value="TreeGrafter"/>
</dbReference>